<feature type="transmembrane region" description="Helical" evidence="1">
    <location>
        <begin position="120"/>
        <end position="137"/>
    </location>
</feature>
<feature type="transmembrane region" description="Helical" evidence="1">
    <location>
        <begin position="88"/>
        <end position="108"/>
    </location>
</feature>
<protein>
    <submittedName>
        <fullName evidence="2">Uncharacterized protein</fullName>
    </submittedName>
</protein>
<proteinExistence type="predicted"/>
<feature type="transmembrane region" description="Helical" evidence="1">
    <location>
        <begin position="143"/>
        <end position="160"/>
    </location>
</feature>
<keyword evidence="1" id="KW-1133">Transmembrane helix</keyword>
<dbReference type="Proteomes" id="UP000281915">
    <property type="component" value="Unassembled WGS sequence"/>
</dbReference>
<keyword evidence="1" id="KW-0812">Transmembrane</keyword>
<dbReference type="AlphaFoldDB" id="A0A3M8CPC5"/>
<comment type="caution">
    <text evidence="2">The sequence shown here is derived from an EMBL/GenBank/DDBJ whole genome shotgun (WGS) entry which is preliminary data.</text>
</comment>
<feature type="transmembrane region" description="Helical" evidence="1">
    <location>
        <begin position="41"/>
        <end position="59"/>
    </location>
</feature>
<keyword evidence="1" id="KW-0472">Membrane</keyword>
<accession>A0A3M8CPC5</accession>
<name>A0A3M8CPC5_9BACL</name>
<sequence length="163" mass="18402">MIRLSNEPKLHYPILLFITILPLTASRPVSVLVDAVGRNSVWFIFLIVLLVIAGTWMNLQISRRHGNISLMLASGEILFRWITPVTYILYAILFFGVASYTIALGGDLSSRALLFNDPRNAILFYSIVSACAALFPIETLLRYSQVVMILVAPLFFWWHLPCS</sequence>
<reference evidence="2 3" key="1">
    <citation type="submission" date="2018-10" db="EMBL/GenBank/DDBJ databases">
        <title>Phylogenomics of Brevibacillus.</title>
        <authorList>
            <person name="Dunlap C."/>
        </authorList>
    </citation>
    <scope>NUCLEOTIDE SEQUENCE [LARGE SCALE GENOMIC DNA]</scope>
    <source>
        <strain evidence="2 3">JCM 15085</strain>
    </source>
</reference>
<feature type="transmembrane region" description="Helical" evidence="1">
    <location>
        <begin position="12"/>
        <end position="29"/>
    </location>
</feature>
<evidence type="ECO:0000256" key="1">
    <source>
        <dbReference type="SAM" id="Phobius"/>
    </source>
</evidence>
<dbReference type="RefSeq" id="WP_122913998.1">
    <property type="nucleotide sequence ID" value="NZ_RHHT01000030.1"/>
</dbReference>
<dbReference type="EMBL" id="RHHT01000030">
    <property type="protein sequence ID" value="RNB77493.1"/>
    <property type="molecule type" value="Genomic_DNA"/>
</dbReference>
<evidence type="ECO:0000313" key="3">
    <source>
        <dbReference type="Proteomes" id="UP000281915"/>
    </source>
</evidence>
<organism evidence="2 3">
    <name type="scientific">Brevibacillus panacihumi</name>
    <dbReference type="NCBI Taxonomy" id="497735"/>
    <lineage>
        <taxon>Bacteria</taxon>
        <taxon>Bacillati</taxon>
        <taxon>Bacillota</taxon>
        <taxon>Bacilli</taxon>
        <taxon>Bacillales</taxon>
        <taxon>Paenibacillaceae</taxon>
        <taxon>Brevibacillus</taxon>
    </lineage>
</organism>
<evidence type="ECO:0000313" key="2">
    <source>
        <dbReference type="EMBL" id="RNB77493.1"/>
    </source>
</evidence>
<gene>
    <name evidence="2" type="ORF">EDM58_14610</name>
</gene>